<comment type="similarity">
    <text evidence="1">Belongs to the PemK/MazF family.</text>
</comment>
<dbReference type="Gene3D" id="2.30.30.110">
    <property type="match status" value="1"/>
</dbReference>
<accession>A0A1G7K6T5</accession>
<dbReference type="SUPFAM" id="SSF50118">
    <property type="entry name" value="Cell growth inhibitor/plasmid maintenance toxic component"/>
    <property type="match status" value="1"/>
</dbReference>
<keyword evidence="1" id="KW-0378">Hydrolase</keyword>
<dbReference type="PANTHER" id="PTHR33988:SF2">
    <property type="entry name" value="ENDORIBONUCLEASE MAZF"/>
    <property type="match status" value="1"/>
</dbReference>
<dbReference type="PANTHER" id="PTHR33988">
    <property type="entry name" value="ENDORIBONUCLEASE MAZF-RELATED"/>
    <property type="match status" value="1"/>
</dbReference>
<sequence length="106" mass="12015">MVIKRFEIYFASLDPTLGSEIRKTRPCLIVSPDEMNDHLNTVIIAPLTSTTRRYPTCVNCHVDGKDGQIALDQMRAIDKTRLTRKIGQLDPPTAQQVLSLLRKMFS</sequence>
<keyword evidence="3" id="KW-1185">Reference proteome</keyword>
<comment type="function">
    <text evidence="1">Toxic component of a type II toxin-antitoxin (TA) system.</text>
</comment>
<dbReference type="AlphaFoldDB" id="A0A1G7K6T5"/>
<name>A0A1G7K6T5_9BACT</name>
<dbReference type="InterPro" id="IPR011067">
    <property type="entry name" value="Plasmid_toxin/cell-grow_inhib"/>
</dbReference>
<evidence type="ECO:0000313" key="2">
    <source>
        <dbReference type="EMBL" id="SDF32711.1"/>
    </source>
</evidence>
<evidence type="ECO:0000256" key="1">
    <source>
        <dbReference type="PIRNR" id="PIRNR033490"/>
    </source>
</evidence>
<dbReference type="STRING" id="659014.SAMN04487996_11029"/>
<organism evidence="2 3">
    <name type="scientific">Dyadobacter soli</name>
    <dbReference type="NCBI Taxonomy" id="659014"/>
    <lineage>
        <taxon>Bacteria</taxon>
        <taxon>Pseudomonadati</taxon>
        <taxon>Bacteroidota</taxon>
        <taxon>Cytophagia</taxon>
        <taxon>Cytophagales</taxon>
        <taxon>Spirosomataceae</taxon>
        <taxon>Dyadobacter</taxon>
    </lineage>
</organism>
<protein>
    <recommendedName>
        <fullName evidence="1">mRNA interferase</fullName>
        <ecNumber evidence="1">3.1.-.-</ecNumber>
    </recommendedName>
</protein>
<gene>
    <name evidence="2" type="ORF">SAMN04487996_11029</name>
</gene>
<dbReference type="GO" id="GO:0016075">
    <property type="term" value="P:rRNA catabolic process"/>
    <property type="evidence" value="ECO:0007669"/>
    <property type="project" value="TreeGrafter"/>
</dbReference>
<dbReference type="GO" id="GO:0006402">
    <property type="term" value="P:mRNA catabolic process"/>
    <property type="evidence" value="ECO:0007669"/>
    <property type="project" value="TreeGrafter"/>
</dbReference>
<dbReference type="GO" id="GO:0003677">
    <property type="term" value="F:DNA binding"/>
    <property type="evidence" value="ECO:0007669"/>
    <property type="project" value="InterPro"/>
</dbReference>
<dbReference type="PIRSF" id="PIRSF033490">
    <property type="entry name" value="MazF"/>
    <property type="match status" value="1"/>
</dbReference>
<dbReference type="RefSeq" id="WP_176885013.1">
    <property type="nucleotide sequence ID" value="NZ_FNAN01000010.1"/>
</dbReference>
<evidence type="ECO:0000313" key="3">
    <source>
        <dbReference type="Proteomes" id="UP000198748"/>
    </source>
</evidence>
<dbReference type="InterPro" id="IPR003477">
    <property type="entry name" value="PemK-like"/>
</dbReference>
<reference evidence="3" key="1">
    <citation type="submission" date="2016-10" db="EMBL/GenBank/DDBJ databases">
        <authorList>
            <person name="Varghese N."/>
            <person name="Submissions S."/>
        </authorList>
    </citation>
    <scope>NUCLEOTIDE SEQUENCE [LARGE SCALE GENOMIC DNA]</scope>
    <source>
        <strain evidence="3">DSM 25329</strain>
    </source>
</reference>
<dbReference type="GO" id="GO:0004521">
    <property type="term" value="F:RNA endonuclease activity"/>
    <property type="evidence" value="ECO:0007669"/>
    <property type="project" value="TreeGrafter"/>
</dbReference>
<keyword evidence="1" id="KW-0255">Endonuclease</keyword>
<dbReference type="EMBL" id="FNAN01000010">
    <property type="protein sequence ID" value="SDF32711.1"/>
    <property type="molecule type" value="Genomic_DNA"/>
</dbReference>
<proteinExistence type="inferred from homology"/>
<dbReference type="Proteomes" id="UP000198748">
    <property type="component" value="Unassembled WGS sequence"/>
</dbReference>
<keyword evidence="1" id="KW-0540">Nuclease</keyword>
<dbReference type="EC" id="3.1.-.-" evidence="1"/>
<dbReference type="GO" id="GO:0016787">
    <property type="term" value="F:hydrolase activity"/>
    <property type="evidence" value="ECO:0007669"/>
    <property type="project" value="UniProtKB-KW"/>
</dbReference>
<dbReference type="Pfam" id="PF02452">
    <property type="entry name" value="PemK_toxin"/>
    <property type="match status" value="1"/>
</dbReference>